<dbReference type="InterPro" id="IPR004621">
    <property type="entry name" value="Fadh2_euk"/>
</dbReference>
<keyword evidence="4" id="KW-0285">Flavoprotein</keyword>
<keyword evidence="5" id="KW-0274">FAD</keyword>
<dbReference type="GO" id="GO:0005829">
    <property type="term" value="C:cytosol"/>
    <property type="evidence" value="ECO:0007669"/>
    <property type="project" value="TreeGrafter"/>
</dbReference>
<accession>A0A099NZC4</accession>
<sequence>MKITEKLQQAHRAEDAPATFSFEYFTPKTSQGVQNLYDRMDRMYNLNPLFIDITWNAGGRSSNLTSEMVHTTSTVLGLETCMHLTCTNMPLELIDNALQQAYDSGCQNILALRGDPPLDGSESTGDFKYAKDLIRHIRNKFGDYFCIGVAGYPENHPEEADEMKNLQYLKIKQDEGADFVVTQLAYDVNIFIEWVQKCRQVGITMPIIPGIMPISNYNAFLRRAKWNEVSIPQSFLDRLEPIKDDDAKVREEGALLMTEFCSKLLESKLINHLHFYTMNLEKSTLMLLENLNLISCASKINYENENSKPWRRSLNPSRETENVRPIFWKNRKFSYIQRTNAWDEFPNGRWGDSRSPAFGGLDLLEHEIIRHSPAKILSLWDKPSNPMELGNLIIAYLENRIHCLPWSDTQVTSEIEPIKQSLIDLNKHGVLTINSQPKINGVRSDDLVFGWGPSNGYVYQKQYLEFLLPKSKMDLLISKIESVNKEYNYNILNYFIADADSNNVLGSNVIESADVNAVTWGCFPGKEVAQPTIVEKVSFIAWKDELFLILKKWSNVLKSSSVDAQTQPDETDRLSDLNSANFIESLINEYVLVNIVDNDYVHPSDRIFSLFNDI</sequence>
<comment type="cofactor">
    <cofactor evidence="1">
        <name>FAD</name>
        <dbReference type="ChEBI" id="CHEBI:57692"/>
    </cofactor>
</comment>
<dbReference type="VEuPathDB" id="FungiDB:C5L36_0B07640"/>
<comment type="similarity">
    <text evidence="3">Belongs to the methylenetetrahydrofolate reductase family.</text>
</comment>
<dbReference type="Gene3D" id="3.20.20.220">
    <property type="match status" value="1"/>
</dbReference>
<dbReference type="AlphaFoldDB" id="A0A099NZC4"/>
<feature type="domain" description="MTHFR SAM-binding regulatory" evidence="9">
    <location>
        <begin position="308"/>
        <end position="603"/>
    </location>
</feature>
<dbReference type="NCBIfam" id="TIGR00677">
    <property type="entry name" value="fadh2_euk"/>
    <property type="match status" value="1"/>
</dbReference>
<dbReference type="InterPro" id="IPR029041">
    <property type="entry name" value="FAD-linked_oxidoreductase-like"/>
</dbReference>
<comment type="pathway">
    <text evidence="2 8">One-carbon metabolism; tetrahydrofolate interconversion.</text>
</comment>
<dbReference type="GO" id="GO:0004489">
    <property type="term" value="F:methylenetetrahydrofolate reductase [NAD(P)H] activity"/>
    <property type="evidence" value="ECO:0007669"/>
    <property type="project" value="EnsemblFungi"/>
</dbReference>
<protein>
    <recommendedName>
        <fullName evidence="9">MTHFR SAM-binding regulatory domain-containing protein</fullName>
    </recommendedName>
</protein>
<dbReference type="Proteomes" id="UP000029867">
    <property type="component" value="Unassembled WGS sequence"/>
</dbReference>
<proteinExistence type="inferred from homology"/>
<evidence type="ECO:0000256" key="5">
    <source>
        <dbReference type="ARBA" id="ARBA00022827"/>
    </source>
</evidence>
<evidence type="ECO:0000259" key="9">
    <source>
        <dbReference type="Pfam" id="PF21895"/>
    </source>
</evidence>
<dbReference type="EMBL" id="JQFK01000026">
    <property type="protein sequence ID" value="KGK37955.1"/>
    <property type="molecule type" value="Genomic_DNA"/>
</dbReference>
<name>A0A099NZC4_PICKU</name>
<dbReference type="UniPathway" id="UPA00193"/>
<dbReference type="Pfam" id="PF21895">
    <property type="entry name" value="MTHFR_C"/>
    <property type="match status" value="1"/>
</dbReference>
<evidence type="ECO:0000256" key="3">
    <source>
        <dbReference type="ARBA" id="ARBA00006743"/>
    </source>
</evidence>
<dbReference type="CDD" id="cd00537">
    <property type="entry name" value="MTHFR"/>
    <property type="match status" value="1"/>
</dbReference>
<dbReference type="FunFam" id="3.20.20.220:FF:000002">
    <property type="entry name" value="Methylenetetrahydrofolate reductase"/>
    <property type="match status" value="1"/>
</dbReference>
<dbReference type="InterPro" id="IPR053806">
    <property type="entry name" value="MTHFR_C"/>
</dbReference>
<evidence type="ECO:0000256" key="8">
    <source>
        <dbReference type="RuleBase" id="RU004254"/>
    </source>
</evidence>
<evidence type="ECO:0000256" key="7">
    <source>
        <dbReference type="ARBA" id="ARBA00023002"/>
    </source>
</evidence>
<organism evidence="10 11">
    <name type="scientific">Pichia kudriavzevii</name>
    <name type="common">Yeast</name>
    <name type="synonym">Issatchenkia orientalis</name>
    <dbReference type="NCBI Taxonomy" id="4909"/>
    <lineage>
        <taxon>Eukaryota</taxon>
        <taxon>Fungi</taxon>
        <taxon>Dikarya</taxon>
        <taxon>Ascomycota</taxon>
        <taxon>Saccharomycotina</taxon>
        <taxon>Pichiomycetes</taxon>
        <taxon>Pichiales</taxon>
        <taxon>Pichiaceae</taxon>
        <taxon>Pichia</taxon>
    </lineage>
</organism>
<keyword evidence="6" id="KW-0521">NADP</keyword>
<dbReference type="eggNOG" id="KOG0564">
    <property type="taxonomic scope" value="Eukaryota"/>
</dbReference>
<gene>
    <name evidence="10" type="ORF">JL09_g2904</name>
</gene>
<evidence type="ECO:0000256" key="6">
    <source>
        <dbReference type="ARBA" id="ARBA00022857"/>
    </source>
</evidence>
<dbReference type="SUPFAM" id="SSF51730">
    <property type="entry name" value="FAD-linked oxidoreductase"/>
    <property type="match status" value="1"/>
</dbReference>
<dbReference type="GO" id="GO:0071949">
    <property type="term" value="F:FAD binding"/>
    <property type="evidence" value="ECO:0007669"/>
    <property type="project" value="TreeGrafter"/>
</dbReference>
<dbReference type="GO" id="GO:0009086">
    <property type="term" value="P:methionine biosynthetic process"/>
    <property type="evidence" value="ECO:0007669"/>
    <property type="project" value="EnsemblFungi"/>
</dbReference>
<dbReference type="HOGENOM" id="CLU_025841_2_2_1"/>
<dbReference type="PANTHER" id="PTHR45754:SF3">
    <property type="entry name" value="METHYLENETETRAHYDROFOLATE REDUCTASE (NADPH)"/>
    <property type="match status" value="1"/>
</dbReference>
<evidence type="ECO:0000313" key="11">
    <source>
        <dbReference type="Proteomes" id="UP000029867"/>
    </source>
</evidence>
<dbReference type="GO" id="GO:0035999">
    <property type="term" value="P:tetrahydrofolate interconversion"/>
    <property type="evidence" value="ECO:0007669"/>
    <property type="project" value="UniProtKB-UniPathway"/>
</dbReference>
<dbReference type="PANTHER" id="PTHR45754">
    <property type="entry name" value="METHYLENETETRAHYDROFOLATE REDUCTASE"/>
    <property type="match status" value="1"/>
</dbReference>
<evidence type="ECO:0000313" key="10">
    <source>
        <dbReference type="EMBL" id="KGK37955.1"/>
    </source>
</evidence>
<evidence type="ECO:0000256" key="2">
    <source>
        <dbReference type="ARBA" id="ARBA00004777"/>
    </source>
</evidence>
<dbReference type="InterPro" id="IPR003171">
    <property type="entry name" value="Mehydrof_redctse-like"/>
</dbReference>
<evidence type="ECO:0000256" key="1">
    <source>
        <dbReference type="ARBA" id="ARBA00001974"/>
    </source>
</evidence>
<dbReference type="Pfam" id="PF02219">
    <property type="entry name" value="MTHFR"/>
    <property type="match status" value="1"/>
</dbReference>
<comment type="caution">
    <text evidence="10">The sequence shown here is derived from an EMBL/GenBank/DDBJ whole genome shotgun (WGS) entry which is preliminary data.</text>
</comment>
<evidence type="ECO:0000256" key="4">
    <source>
        <dbReference type="ARBA" id="ARBA00022630"/>
    </source>
</evidence>
<keyword evidence="7" id="KW-0560">Oxidoreductase</keyword>
<reference evidence="11" key="1">
    <citation type="journal article" date="2014" name="Microb. Cell Fact.">
        <title>Exploiting Issatchenkia orientalis SD108 for succinic acid production.</title>
        <authorList>
            <person name="Xiao H."/>
            <person name="Shao Z."/>
            <person name="Jiang Y."/>
            <person name="Dole S."/>
            <person name="Zhao H."/>
        </authorList>
    </citation>
    <scope>NUCLEOTIDE SEQUENCE [LARGE SCALE GENOMIC DNA]</scope>
    <source>
        <strain evidence="11">SD108</strain>
    </source>
</reference>